<evidence type="ECO:0000256" key="1">
    <source>
        <dbReference type="SAM" id="Coils"/>
    </source>
</evidence>
<dbReference type="PANTHER" id="PTHR32114:SF2">
    <property type="entry name" value="ABC TRANSPORTER ABCH.3"/>
    <property type="match status" value="1"/>
</dbReference>
<protein>
    <submittedName>
        <fullName evidence="3">AAA family ATPase</fullName>
    </submittedName>
</protein>
<keyword evidence="1" id="KW-0175">Coiled coil</keyword>
<feature type="coiled-coil region" evidence="1">
    <location>
        <begin position="971"/>
        <end position="1015"/>
    </location>
</feature>
<dbReference type="RefSeq" id="WP_216569098.1">
    <property type="nucleotide sequence ID" value="NZ_JAHLOQ010000012.1"/>
</dbReference>
<evidence type="ECO:0000259" key="2">
    <source>
        <dbReference type="Pfam" id="PF13476"/>
    </source>
</evidence>
<gene>
    <name evidence="3" type="ORF">KQI20_05885</name>
</gene>
<evidence type="ECO:0000313" key="3">
    <source>
        <dbReference type="EMBL" id="MBU5335964.1"/>
    </source>
</evidence>
<proteinExistence type="predicted"/>
<dbReference type="Pfam" id="PF13558">
    <property type="entry name" value="SbcC_Walker_B"/>
    <property type="match status" value="1"/>
</dbReference>
<feature type="coiled-coil region" evidence="1">
    <location>
        <begin position="222"/>
        <end position="276"/>
    </location>
</feature>
<accession>A0ABS6DVX8</accession>
<organism evidence="3 4">
    <name type="scientific">Intestinibacter bartlettii</name>
    <dbReference type="NCBI Taxonomy" id="261299"/>
    <lineage>
        <taxon>Bacteria</taxon>
        <taxon>Bacillati</taxon>
        <taxon>Bacillota</taxon>
        <taxon>Clostridia</taxon>
        <taxon>Peptostreptococcales</taxon>
        <taxon>Peptostreptococcaceae</taxon>
        <taxon>Intestinibacter</taxon>
    </lineage>
</organism>
<comment type="caution">
    <text evidence="3">The sequence shown here is derived from an EMBL/GenBank/DDBJ whole genome shotgun (WGS) entry which is preliminary data.</text>
</comment>
<dbReference type="InterPro" id="IPR038729">
    <property type="entry name" value="Rad50/SbcC_AAA"/>
</dbReference>
<dbReference type="Pfam" id="PF13476">
    <property type="entry name" value="AAA_23"/>
    <property type="match status" value="1"/>
</dbReference>
<name>A0ABS6DVX8_9FIRM</name>
<feature type="coiled-coil region" evidence="1">
    <location>
        <begin position="369"/>
        <end position="403"/>
    </location>
</feature>
<reference evidence="3 4" key="1">
    <citation type="submission" date="2021-06" db="EMBL/GenBank/DDBJ databases">
        <authorList>
            <person name="Sun Q."/>
            <person name="Li D."/>
        </authorList>
    </citation>
    <scope>NUCLEOTIDE SEQUENCE [LARGE SCALE GENOMIC DNA]</scope>
    <source>
        <strain evidence="3 4">N19</strain>
    </source>
</reference>
<feature type="domain" description="Rad50/SbcC-type AAA" evidence="2">
    <location>
        <begin position="5"/>
        <end position="207"/>
    </location>
</feature>
<feature type="coiled-coil region" evidence="1">
    <location>
        <begin position="507"/>
        <end position="569"/>
    </location>
</feature>
<dbReference type="Proteomes" id="UP001196301">
    <property type="component" value="Unassembled WGS sequence"/>
</dbReference>
<keyword evidence="4" id="KW-1185">Reference proteome</keyword>
<evidence type="ECO:0000313" key="4">
    <source>
        <dbReference type="Proteomes" id="UP001196301"/>
    </source>
</evidence>
<dbReference type="PANTHER" id="PTHR32114">
    <property type="entry name" value="ABC TRANSPORTER ABCH.3"/>
    <property type="match status" value="1"/>
</dbReference>
<feature type="coiled-coil region" evidence="1">
    <location>
        <begin position="666"/>
        <end position="824"/>
    </location>
</feature>
<dbReference type="EMBL" id="JAHLOQ010000012">
    <property type="protein sequence ID" value="MBU5335964.1"/>
    <property type="molecule type" value="Genomic_DNA"/>
</dbReference>
<sequence length="1176" mass="137096">MRPIRLEISGLNSYIEKQVIDFSELTSRGLFGIFGKTGSGKSTILDAITIAMYGNISRDTKEYINTSCNSAKIKYIFEIGNKHNKRRYCVERILNKNKSGTANSYRAILTEINMDNTEKVIAEQKTNVDKAIIDIVGLTASDFTRSVVLPQGKFSEFLQLDDSKRREMLERIFNLEKYGKSLTEKIKGKRDDKKIEIEVLDNSLLQYDGTTQEVFDETYKQLTELQASSRNMRQELEDIEKRYNEYREIIGYQQSLEEKENKKRKLDEKAPKIEENKVKVERSGHAKVINPHIKNVQDFEKSIELYSTELGTLEYEFTALNREYESTKIKYEQALHEKDSKLESLISSKQRYERAITIEQKIKEIVESIEGLKARIYDFEKEKTSLRKEIENLDAKNNKVHNSIKENEVKISAIRTSEDFKEKVYKAFEVEKEYLRVKKDFEENEKYIPVLTKELEALKSNFRYAENSTKDVKTQLRNINTTYESLISKSPGTNDEVVIMSNKVLTLKTLYEKTKQNESKLDGLQEKLNKDKEEKFKLDREVKNLKEQIEKYKNERNSLDKNLDEEKFLNLANELKNQLIEGAPCPVCGSTHHPNLDKINNNDRIIYIESQIRKIDEKISYATRDYDESIRYQSQLLSTINITEESIREIKNDIGDLNSSEINDDLNILSKEVISLREKISDWTQNKEKLEVEIKELEKTKNKKEKEELELSKDILNKTENLNTVKENVERISKNYDSIKKEYLYLASSLKIDNLKEKVEEINKNSRIIEQIEEENSLLKNNKEQIELNLKEKRDDFIELDKNISNLNKENESKQRDKVEKETEFNLITKGENPKHLLDNIINEIDRITSTEAKLRVEVEEEKYETEKLKSKISQSKGKLEEAKSKYKTSKNDLKELLFEYKFESIYAVKNALIDEDEREKLKDEIEFFEKEEKELAVEIKNLKEKLDGKTVDLKEFLGLEKNKYKLAHDIDEITKEIGAKQNEVMTLEKNLKKVKELQKKLDESEHKLELLKEIEKLLQGKRFVEFVAKNQLEYIVIEASKRLDIMTKGRYVLEIDDNLNFVIRDNYNGGLRRSIKTLSGGETFLTSLALALALSSQIQLKGSAPLEFFFLDEGFGSLDNELLDIVMESLEKLHSEQLSVGIISHVEELKNRVPVKLIVTPNDGGNGSKINIEYS</sequence>
<feature type="coiled-coil region" evidence="1">
    <location>
        <begin position="866"/>
        <end position="946"/>
    </location>
</feature>